<dbReference type="STRING" id="765420.OSCT_0341"/>
<dbReference type="InterPro" id="IPR052016">
    <property type="entry name" value="Bact_Sigma-Reg"/>
</dbReference>
<dbReference type="SMART" id="SM00331">
    <property type="entry name" value="PP2C_SIG"/>
    <property type="match status" value="1"/>
</dbReference>
<dbReference type="AlphaFoldDB" id="E1IAJ0"/>
<accession>E1IAJ0</accession>
<dbReference type="CDD" id="cd06225">
    <property type="entry name" value="HAMP"/>
    <property type="match status" value="1"/>
</dbReference>
<feature type="transmembrane region" description="Helical" evidence="9">
    <location>
        <begin position="35"/>
        <end position="59"/>
    </location>
</feature>
<dbReference type="SUPFAM" id="SSF158472">
    <property type="entry name" value="HAMP domain-like"/>
    <property type="match status" value="1"/>
</dbReference>
<organism evidence="11 12">
    <name type="scientific">Oscillochloris trichoides DG-6</name>
    <dbReference type="NCBI Taxonomy" id="765420"/>
    <lineage>
        <taxon>Bacteria</taxon>
        <taxon>Bacillati</taxon>
        <taxon>Chloroflexota</taxon>
        <taxon>Chloroflexia</taxon>
        <taxon>Chloroflexales</taxon>
        <taxon>Chloroflexineae</taxon>
        <taxon>Oscillochloridaceae</taxon>
        <taxon>Oscillochloris</taxon>
    </lineage>
</organism>
<evidence type="ECO:0000313" key="12">
    <source>
        <dbReference type="Proteomes" id="UP000054010"/>
    </source>
</evidence>
<dbReference type="eggNOG" id="COG2208">
    <property type="taxonomic scope" value="Bacteria"/>
</dbReference>
<keyword evidence="5 9" id="KW-1133">Transmembrane helix</keyword>
<feature type="region of interest" description="Disordered" evidence="8">
    <location>
        <begin position="1"/>
        <end position="23"/>
    </location>
</feature>
<evidence type="ECO:0000256" key="9">
    <source>
        <dbReference type="SAM" id="Phobius"/>
    </source>
</evidence>
<dbReference type="Pfam" id="PF07228">
    <property type="entry name" value="SpoIIE"/>
    <property type="match status" value="1"/>
</dbReference>
<evidence type="ECO:0000256" key="8">
    <source>
        <dbReference type="SAM" id="MobiDB-lite"/>
    </source>
</evidence>
<evidence type="ECO:0000256" key="6">
    <source>
        <dbReference type="ARBA" id="ARBA00023136"/>
    </source>
</evidence>
<sequence length="648" mass="70117">MDRQGSISPVRPSSAPRNQNATSRRRTSITTWLRWSYLISATLPLAIVGTILVGVLFNVERRHAYSSQQAVADQIASNVSTFLYDLEQLLLRASFDLHPEMPGPYLDATTRRLADSSPDLRALLIVDTTGTQVASAVSSVLAGRIEPAPGDAALFHKAYTLGQGGRTPIQMGADGNPYFQVVLPIRNQYSVLVGAMSAEVSATRINQILQLAVQGNTKVAFLIDPQHTLMLTSRLQGWQPSRDMSILFAEQDTVGEYTGANGEQMVGARSLISPVTPASWSVVVEQPAAEFLTEVFRSAILLTSVVGVVGLLAMGWAFYQAGRIVRPLRTLAEGAHELGAGHLEHRMLVPTRDELGHLADTFNQMAERLQASLQEIADQNESLRHGLILARDIQMGLMPSSPPWKSELLTVYARSLPASEVGGDFYTYMALPGGRAAVAIGDISGKGVAAALLMALTSSTLESQAQMLERPGEMLDALHEALRLRLQANQMNAALLIAIYDPSAQQMVIANAGMIAPLLIHTLSDGGSECSFLDVCGLPIGTALPAHYTNLQVDLAPGDTMIFMSDGIVEAHNRNGEMYGFERLEALVSSLPRSLTVAEIVRQIIDAVLRFTDGAEPHDDITILVSRCAFDPTTYEVPTLVEQAKARW</sequence>
<evidence type="ECO:0000256" key="4">
    <source>
        <dbReference type="ARBA" id="ARBA00022801"/>
    </source>
</evidence>
<comment type="caution">
    <text evidence="11">The sequence shown here is derived from an EMBL/GenBank/DDBJ whole genome shotgun (WGS) entry which is preliminary data.</text>
</comment>
<dbReference type="SUPFAM" id="SSF81606">
    <property type="entry name" value="PP2C-like"/>
    <property type="match status" value="1"/>
</dbReference>
<dbReference type="InterPro" id="IPR001932">
    <property type="entry name" value="PPM-type_phosphatase-like_dom"/>
</dbReference>
<feature type="domain" description="HAMP" evidence="10">
    <location>
        <begin position="322"/>
        <end position="374"/>
    </location>
</feature>
<dbReference type="Gene3D" id="3.60.40.10">
    <property type="entry name" value="PPM-type phosphatase domain"/>
    <property type="match status" value="1"/>
</dbReference>
<evidence type="ECO:0000313" key="11">
    <source>
        <dbReference type="EMBL" id="EFO81764.1"/>
    </source>
</evidence>
<reference evidence="11 12" key="1">
    <citation type="journal article" date="2011" name="J. Bacteriol.">
        <title>Draft genome sequence of the anoxygenic filamentous phototrophic bacterium Oscillochloris trichoides subsp. DG-6.</title>
        <authorList>
            <person name="Kuznetsov B.B."/>
            <person name="Ivanovsky R.N."/>
            <person name="Keppen O.I."/>
            <person name="Sukhacheva M.V."/>
            <person name="Bumazhkin B.K."/>
            <person name="Patutina E.O."/>
            <person name="Beletsky A.V."/>
            <person name="Mardanov A.V."/>
            <person name="Baslerov R.V."/>
            <person name="Panteleeva A.N."/>
            <person name="Kolganova T.V."/>
            <person name="Ravin N.V."/>
            <person name="Skryabin K.G."/>
        </authorList>
    </citation>
    <scope>NUCLEOTIDE SEQUENCE [LARGE SCALE GENOMIC DNA]</scope>
    <source>
        <strain evidence="11 12">DG-6</strain>
    </source>
</reference>
<dbReference type="PROSITE" id="PS50885">
    <property type="entry name" value="HAMP"/>
    <property type="match status" value="1"/>
</dbReference>
<dbReference type="InterPro" id="IPR003660">
    <property type="entry name" value="HAMP_dom"/>
</dbReference>
<dbReference type="GO" id="GO:0007165">
    <property type="term" value="P:signal transduction"/>
    <property type="evidence" value="ECO:0007669"/>
    <property type="project" value="InterPro"/>
</dbReference>
<evidence type="ECO:0000256" key="5">
    <source>
        <dbReference type="ARBA" id="ARBA00022989"/>
    </source>
</evidence>
<dbReference type="GO" id="GO:0005886">
    <property type="term" value="C:plasma membrane"/>
    <property type="evidence" value="ECO:0007669"/>
    <property type="project" value="UniProtKB-SubCell"/>
</dbReference>
<protein>
    <submittedName>
        <fullName evidence="11">Protein serine/threonine phosphatase</fullName>
    </submittedName>
</protein>
<dbReference type="GO" id="GO:0016791">
    <property type="term" value="F:phosphatase activity"/>
    <property type="evidence" value="ECO:0007669"/>
    <property type="project" value="TreeGrafter"/>
</dbReference>
<dbReference type="SMART" id="SM00304">
    <property type="entry name" value="HAMP"/>
    <property type="match status" value="1"/>
</dbReference>
<keyword evidence="4" id="KW-0378">Hydrolase</keyword>
<feature type="coiled-coil region" evidence="7">
    <location>
        <begin position="359"/>
        <end position="386"/>
    </location>
</feature>
<dbReference type="InterPro" id="IPR033479">
    <property type="entry name" value="dCache_1"/>
</dbReference>
<dbReference type="Gene3D" id="6.10.340.10">
    <property type="match status" value="1"/>
</dbReference>
<evidence type="ECO:0000259" key="10">
    <source>
        <dbReference type="PROSITE" id="PS50885"/>
    </source>
</evidence>
<dbReference type="HOGENOM" id="CLU_422637_0_0_0"/>
<name>E1IAJ0_9CHLR</name>
<dbReference type="PANTHER" id="PTHR43156:SF2">
    <property type="entry name" value="STAGE II SPORULATION PROTEIN E"/>
    <property type="match status" value="1"/>
</dbReference>
<keyword evidence="12" id="KW-1185">Reference proteome</keyword>
<dbReference type="OrthoDB" id="9763774at2"/>
<dbReference type="EMBL" id="ADVR01000005">
    <property type="protein sequence ID" value="EFO81764.1"/>
    <property type="molecule type" value="Genomic_DNA"/>
</dbReference>
<evidence type="ECO:0000256" key="2">
    <source>
        <dbReference type="ARBA" id="ARBA00022475"/>
    </source>
</evidence>
<keyword evidence="6 9" id="KW-0472">Membrane</keyword>
<comment type="subcellular location">
    <subcellularLocation>
        <location evidence="1">Cell membrane</location>
        <topology evidence="1">Multi-pass membrane protein</topology>
    </subcellularLocation>
</comment>
<evidence type="ECO:0000256" key="3">
    <source>
        <dbReference type="ARBA" id="ARBA00022692"/>
    </source>
</evidence>
<proteinExistence type="predicted"/>
<dbReference type="Proteomes" id="UP000054010">
    <property type="component" value="Unassembled WGS sequence"/>
</dbReference>
<dbReference type="Pfam" id="PF02743">
    <property type="entry name" value="dCache_1"/>
    <property type="match status" value="1"/>
</dbReference>
<keyword evidence="7" id="KW-0175">Coiled coil</keyword>
<dbReference type="PANTHER" id="PTHR43156">
    <property type="entry name" value="STAGE II SPORULATION PROTEIN E-RELATED"/>
    <property type="match status" value="1"/>
</dbReference>
<dbReference type="Gene3D" id="3.30.450.20">
    <property type="entry name" value="PAS domain"/>
    <property type="match status" value="1"/>
</dbReference>
<gene>
    <name evidence="11" type="ORF">OSCT_0341</name>
</gene>
<evidence type="ECO:0000256" key="1">
    <source>
        <dbReference type="ARBA" id="ARBA00004651"/>
    </source>
</evidence>
<keyword evidence="3 9" id="KW-0812">Transmembrane</keyword>
<dbReference type="Pfam" id="PF00672">
    <property type="entry name" value="HAMP"/>
    <property type="match status" value="1"/>
</dbReference>
<evidence type="ECO:0000256" key="7">
    <source>
        <dbReference type="SAM" id="Coils"/>
    </source>
</evidence>
<keyword evidence="2" id="KW-1003">Cell membrane</keyword>
<feature type="transmembrane region" description="Helical" evidence="9">
    <location>
        <begin position="299"/>
        <end position="319"/>
    </location>
</feature>
<dbReference type="InterPro" id="IPR036457">
    <property type="entry name" value="PPM-type-like_dom_sf"/>
</dbReference>
<dbReference type="eggNOG" id="COG3850">
    <property type="taxonomic scope" value="Bacteria"/>
</dbReference>